<accession>A0AB39R922</accession>
<dbReference type="RefSeq" id="WP_369244893.1">
    <property type="nucleotide sequence ID" value="NZ_CP163443.1"/>
</dbReference>
<proteinExistence type="predicted"/>
<dbReference type="EMBL" id="CP163443">
    <property type="protein sequence ID" value="XDQ51572.1"/>
    <property type="molecule type" value="Genomic_DNA"/>
</dbReference>
<organism evidence="1">
    <name type="scientific">Streptomyces sp. R41</name>
    <dbReference type="NCBI Taxonomy" id="3238632"/>
    <lineage>
        <taxon>Bacteria</taxon>
        <taxon>Bacillati</taxon>
        <taxon>Actinomycetota</taxon>
        <taxon>Actinomycetes</taxon>
        <taxon>Kitasatosporales</taxon>
        <taxon>Streptomycetaceae</taxon>
        <taxon>Streptomyces</taxon>
    </lineage>
</organism>
<reference evidence="1" key="1">
    <citation type="submission" date="2024-07" db="EMBL/GenBank/DDBJ databases">
        <authorList>
            <person name="Yu S.T."/>
        </authorList>
    </citation>
    <scope>NUCLEOTIDE SEQUENCE</scope>
    <source>
        <strain evidence="1">R41</strain>
    </source>
</reference>
<evidence type="ECO:0000313" key="1">
    <source>
        <dbReference type="EMBL" id="XDQ51572.1"/>
    </source>
</evidence>
<name>A0AB39R922_9ACTN</name>
<gene>
    <name evidence="1" type="ORF">AB5J53_07900</name>
</gene>
<dbReference type="AlphaFoldDB" id="A0AB39R922"/>
<sequence>MRQILALRTPETVLKALAHGTRMGNEGQFTVHEAIRKALPVHETGEALWERATEAYRDALRAAARHLHTLASPPSYSVEETADLLWFWFGPTGWRTLVVDNGWSWDRAEDVLCRTAVAALY</sequence>
<protein>
    <submittedName>
        <fullName evidence="1">TetR/AcrR family transcriptional regulator</fullName>
    </submittedName>
</protein>